<dbReference type="GO" id="GO:0008299">
    <property type="term" value="P:isoprenoid biosynthetic process"/>
    <property type="evidence" value="ECO:0007669"/>
    <property type="project" value="UniProtKB-KW"/>
</dbReference>
<organism evidence="3 4">
    <name type="scientific">Candidatus Marsarchaeota G1 archaeon OSP_D</name>
    <dbReference type="NCBI Taxonomy" id="1978155"/>
    <lineage>
        <taxon>Archaea</taxon>
        <taxon>Candidatus Marsarchaeota</taxon>
        <taxon>Candidatus Marsarchaeota group 1</taxon>
    </lineage>
</organism>
<evidence type="ECO:0000313" key="3">
    <source>
        <dbReference type="EMBL" id="PSN83842.1"/>
    </source>
</evidence>
<dbReference type="PANTHER" id="PTHR42870">
    <property type="entry name" value="ACETYL-COA C-ACETYLTRANSFERASE"/>
    <property type="match status" value="1"/>
</dbReference>
<dbReference type="CDD" id="cd00829">
    <property type="entry name" value="SCP-x_thiolase"/>
    <property type="match status" value="1"/>
</dbReference>
<keyword evidence="1" id="KW-0414">Isoprene biosynthesis</keyword>
<proteinExistence type="predicted"/>
<dbReference type="InterPro" id="IPR055140">
    <property type="entry name" value="Thiolase_C_2"/>
</dbReference>
<dbReference type="PANTHER" id="PTHR42870:SF6">
    <property type="entry name" value="ACETYL-COA C-ACYLTRANSFERASE"/>
    <property type="match status" value="1"/>
</dbReference>
<dbReference type="PIRSF" id="PIRSF000429">
    <property type="entry name" value="Ac-CoA_Ac_transf"/>
    <property type="match status" value="1"/>
</dbReference>
<dbReference type="AlphaFoldDB" id="A0A2R6ABQ9"/>
<dbReference type="Gene3D" id="3.40.47.10">
    <property type="match status" value="1"/>
</dbReference>
<evidence type="ECO:0000259" key="2">
    <source>
        <dbReference type="Pfam" id="PF22691"/>
    </source>
</evidence>
<name>A0A2R6ABQ9_9ARCH</name>
<protein>
    <recommendedName>
        <fullName evidence="2">Thiolase C-terminal domain-containing protein</fullName>
    </recommendedName>
</protein>
<dbReference type="SUPFAM" id="SSF53901">
    <property type="entry name" value="Thiolase-like"/>
    <property type="match status" value="2"/>
</dbReference>
<evidence type="ECO:0000313" key="4">
    <source>
        <dbReference type="Proteomes" id="UP000240880"/>
    </source>
</evidence>
<dbReference type="InterPro" id="IPR016039">
    <property type="entry name" value="Thiolase-like"/>
</dbReference>
<dbReference type="Proteomes" id="UP000240880">
    <property type="component" value="Unassembled WGS sequence"/>
</dbReference>
<dbReference type="GO" id="GO:0016747">
    <property type="term" value="F:acyltransferase activity, transferring groups other than amino-acyl groups"/>
    <property type="evidence" value="ECO:0007669"/>
    <property type="project" value="InterPro"/>
</dbReference>
<dbReference type="EMBL" id="NEXC01000013">
    <property type="protein sequence ID" value="PSN83842.1"/>
    <property type="molecule type" value="Genomic_DNA"/>
</dbReference>
<gene>
    <name evidence="3" type="ORF">B9Q01_03135</name>
</gene>
<sequence>MTLSKQVALVSMGYSGFSTVTPQLSFKEMMFEAANMAYAQVGIDPRAEVDSFICCEEDLLEGISITDEYMPDQLGGAQRALCTISQDGLNGVVQGYMQITSGIADLVVVESHVKFSNVLSKRDVHSLAMDPYLERPFLDDGIPLAALEMRRYMHENGVSEESVAEVVVKNKRNGLKNPRSSYSARLTLDEVMRSEELWSPLRRSYVAQPADACVVAVLASYAKARSITDYPIWIEGVGWFSESSWIGLRDFSRALYAEGASKMAYKMAKIDNPSKAFDFVEIDDSIAFKELQHLEALGIYPQGKAAEATLKGETKEDGSMPVNPSGGSLSLGNLAETTGLARLLEAFETLKKKDYSKALVQSWRGIPTSTATVVVLGV</sequence>
<feature type="domain" description="Thiolase C-terminal" evidence="2">
    <location>
        <begin position="254"/>
        <end position="372"/>
    </location>
</feature>
<comment type="caution">
    <text evidence="3">The sequence shown here is derived from an EMBL/GenBank/DDBJ whole genome shotgun (WGS) entry which is preliminary data.</text>
</comment>
<dbReference type="Pfam" id="PF22691">
    <property type="entry name" value="Thiolase_C_1"/>
    <property type="match status" value="1"/>
</dbReference>
<accession>A0A2R6ABQ9</accession>
<reference evidence="3 4" key="1">
    <citation type="submission" date="2017-04" db="EMBL/GenBank/DDBJ databases">
        <title>Novel microbial lineages endemic to geothermal iron-oxide mats fill important gaps in the evolutionary history of Archaea.</title>
        <authorList>
            <person name="Jay Z.J."/>
            <person name="Beam J.P."/>
            <person name="Dlakic M."/>
            <person name="Rusch D.B."/>
            <person name="Kozubal M.A."/>
            <person name="Inskeep W.P."/>
        </authorList>
    </citation>
    <scope>NUCLEOTIDE SEQUENCE [LARGE SCALE GENOMIC DNA]</scope>
    <source>
        <strain evidence="3">OSP_D</strain>
    </source>
</reference>
<dbReference type="InterPro" id="IPR002155">
    <property type="entry name" value="Thiolase"/>
</dbReference>
<evidence type="ECO:0000256" key="1">
    <source>
        <dbReference type="ARBA" id="ARBA00023229"/>
    </source>
</evidence>